<dbReference type="Pfam" id="PF00096">
    <property type="entry name" value="zf-C2H2"/>
    <property type="match status" value="1"/>
</dbReference>
<organism evidence="8 9">
    <name type="scientific">Pantherophis guttatus</name>
    <name type="common">Corn snake</name>
    <name type="synonym">Elaphe guttata</name>
    <dbReference type="NCBI Taxonomy" id="94885"/>
    <lineage>
        <taxon>Eukaryota</taxon>
        <taxon>Metazoa</taxon>
        <taxon>Chordata</taxon>
        <taxon>Craniata</taxon>
        <taxon>Vertebrata</taxon>
        <taxon>Euteleostomi</taxon>
        <taxon>Lepidosauria</taxon>
        <taxon>Squamata</taxon>
        <taxon>Bifurcata</taxon>
        <taxon>Unidentata</taxon>
        <taxon>Episquamata</taxon>
        <taxon>Toxicofera</taxon>
        <taxon>Serpentes</taxon>
        <taxon>Colubroidea</taxon>
        <taxon>Colubridae</taxon>
        <taxon>Colubrinae</taxon>
        <taxon>Pantherophis</taxon>
    </lineage>
</organism>
<dbReference type="GeneID" id="117658469"/>
<dbReference type="Pfam" id="PF13465">
    <property type="entry name" value="zf-H2C2_2"/>
    <property type="match status" value="1"/>
</dbReference>
<dbReference type="Proteomes" id="UP001652622">
    <property type="component" value="Unplaced"/>
</dbReference>
<dbReference type="PROSITE" id="PS50157">
    <property type="entry name" value="ZINC_FINGER_C2H2_2"/>
    <property type="match status" value="3"/>
</dbReference>
<keyword evidence="3 5" id="KW-0863">Zinc-finger</keyword>
<dbReference type="Gene3D" id="3.30.160.60">
    <property type="entry name" value="Classic Zinc Finger"/>
    <property type="match status" value="3"/>
</dbReference>
<proteinExistence type="predicted"/>
<evidence type="ECO:0000256" key="1">
    <source>
        <dbReference type="ARBA" id="ARBA00022723"/>
    </source>
</evidence>
<evidence type="ECO:0000259" key="7">
    <source>
        <dbReference type="PROSITE" id="PS50157"/>
    </source>
</evidence>
<dbReference type="InParanoid" id="A0A6P9B1X4"/>
<dbReference type="PANTHER" id="PTHR23226:SF377">
    <property type="entry name" value="ZINC FINGER AND SCAN DOMAIN-CONTAINING PROTEIN 20"/>
    <property type="match status" value="1"/>
</dbReference>
<dbReference type="GO" id="GO:0000981">
    <property type="term" value="F:DNA-binding transcription factor activity, RNA polymerase II-specific"/>
    <property type="evidence" value="ECO:0007669"/>
    <property type="project" value="TreeGrafter"/>
</dbReference>
<evidence type="ECO:0000313" key="9">
    <source>
        <dbReference type="RefSeq" id="XP_034262486.2"/>
    </source>
</evidence>
<dbReference type="PANTHER" id="PTHR23226">
    <property type="entry name" value="ZINC FINGER AND SCAN DOMAIN-CONTAINING"/>
    <property type="match status" value="1"/>
</dbReference>
<dbReference type="InterPro" id="IPR013087">
    <property type="entry name" value="Znf_C2H2_type"/>
</dbReference>
<evidence type="ECO:0000256" key="5">
    <source>
        <dbReference type="PROSITE-ProRule" id="PRU00042"/>
    </source>
</evidence>
<dbReference type="GO" id="GO:0000978">
    <property type="term" value="F:RNA polymerase II cis-regulatory region sequence-specific DNA binding"/>
    <property type="evidence" value="ECO:0007669"/>
    <property type="project" value="TreeGrafter"/>
</dbReference>
<dbReference type="InterPro" id="IPR036236">
    <property type="entry name" value="Znf_C2H2_sf"/>
</dbReference>
<dbReference type="AlphaFoldDB" id="A0A6P9B1X4"/>
<evidence type="ECO:0000256" key="6">
    <source>
        <dbReference type="SAM" id="MobiDB-lite"/>
    </source>
</evidence>
<keyword evidence="2" id="KW-0677">Repeat</keyword>
<keyword evidence="4" id="KW-0862">Zinc</keyword>
<dbReference type="PROSITE" id="PS00028">
    <property type="entry name" value="ZINC_FINGER_C2H2_1"/>
    <property type="match status" value="3"/>
</dbReference>
<accession>A0A6P9B1X4</accession>
<dbReference type="SMART" id="SM00355">
    <property type="entry name" value="ZnF_C2H2"/>
    <property type="match status" value="3"/>
</dbReference>
<feature type="compositionally biased region" description="Basic and acidic residues" evidence="6">
    <location>
        <begin position="81"/>
        <end position="95"/>
    </location>
</feature>
<feature type="region of interest" description="Disordered" evidence="6">
    <location>
        <begin position="21"/>
        <end position="131"/>
    </location>
</feature>
<sequence length="221" mass="24503">MPERPVGGLAQRMLGIVVREGLFQEDGGWRRMQERGAAREEEEESGPRGAAQPGPCEASPGDGEESLGGSRATGGRSPGGARERRLPGGRCREEEMGGDPKMGLEGGVSFGRPRKPQRIQEEAKEHQCPECGKSFRTNGRFENHLKNHSVGNPYQCLECGKSFSHRSNLYRHQRIHTGEKPHKCLECGKSFSQRGHLYKHQRSHSGEKPHKCLARKVITSN</sequence>
<feature type="compositionally biased region" description="Basic and acidic residues" evidence="6">
    <location>
        <begin position="27"/>
        <end position="39"/>
    </location>
</feature>
<evidence type="ECO:0000256" key="2">
    <source>
        <dbReference type="ARBA" id="ARBA00022737"/>
    </source>
</evidence>
<evidence type="ECO:0000256" key="3">
    <source>
        <dbReference type="ARBA" id="ARBA00022771"/>
    </source>
</evidence>
<dbReference type="GO" id="GO:0008270">
    <property type="term" value="F:zinc ion binding"/>
    <property type="evidence" value="ECO:0007669"/>
    <property type="project" value="UniProtKB-KW"/>
</dbReference>
<keyword evidence="1" id="KW-0479">Metal-binding</keyword>
<keyword evidence="8" id="KW-1185">Reference proteome</keyword>
<dbReference type="RefSeq" id="XP_034262486.2">
    <property type="nucleotide sequence ID" value="XM_034406595.2"/>
</dbReference>
<feature type="domain" description="C2H2-type" evidence="7">
    <location>
        <begin position="182"/>
        <end position="209"/>
    </location>
</feature>
<protein>
    <submittedName>
        <fullName evidence="9">Zinc finger protein with KRAB and SCAN domains 1-like isoform X1</fullName>
    </submittedName>
</protein>
<feature type="domain" description="C2H2-type" evidence="7">
    <location>
        <begin position="154"/>
        <end position="181"/>
    </location>
</feature>
<evidence type="ECO:0000256" key="4">
    <source>
        <dbReference type="ARBA" id="ARBA00022833"/>
    </source>
</evidence>
<feature type="domain" description="C2H2-type" evidence="7">
    <location>
        <begin position="126"/>
        <end position="153"/>
    </location>
</feature>
<dbReference type="SUPFAM" id="SSF57667">
    <property type="entry name" value="beta-beta-alpha zinc fingers"/>
    <property type="match status" value="2"/>
</dbReference>
<name>A0A6P9B1X4_PANGU</name>
<feature type="compositionally biased region" description="Basic and acidic residues" evidence="6">
    <location>
        <begin position="118"/>
        <end position="128"/>
    </location>
</feature>
<evidence type="ECO:0000313" key="8">
    <source>
        <dbReference type="Proteomes" id="UP001652622"/>
    </source>
</evidence>
<reference evidence="9" key="1">
    <citation type="submission" date="2025-08" db="UniProtKB">
        <authorList>
            <consortium name="RefSeq"/>
        </authorList>
    </citation>
    <scope>IDENTIFICATION</scope>
    <source>
        <tissue evidence="9">Blood</tissue>
    </source>
</reference>
<dbReference type="KEGG" id="pgut:117658469"/>
<gene>
    <name evidence="9" type="primary">LOC117658469</name>
</gene>